<dbReference type="GO" id="GO:0008194">
    <property type="term" value="F:UDP-glycosyltransferase activity"/>
    <property type="evidence" value="ECO:0007669"/>
    <property type="project" value="InterPro"/>
</dbReference>
<gene>
    <name evidence="5" type="ORF">FIESC28_02246</name>
</gene>
<keyword evidence="6" id="KW-1185">Reference proteome</keyword>
<dbReference type="SUPFAM" id="SSF53756">
    <property type="entry name" value="UDP-Glycosyltransferase/glycogen phosphorylase"/>
    <property type="match status" value="1"/>
</dbReference>
<feature type="region of interest" description="Disordered" evidence="3">
    <location>
        <begin position="1014"/>
        <end position="1034"/>
    </location>
</feature>
<proteinExistence type="predicted"/>
<keyword evidence="1" id="KW-0328">Glycosyltransferase</keyword>
<keyword evidence="2" id="KW-0808">Transferase</keyword>
<feature type="region of interest" description="Disordered" evidence="3">
    <location>
        <begin position="1194"/>
        <end position="1244"/>
    </location>
</feature>
<sequence>MADSPHEFRRRILLLVTTGGFTHAAPVLEIGAVLASRGHEIQFATCAGQEEWTVDYPFIKTTHIVGPAATEDDLDVHYESMRLWRHEHGFAPMMKSKYFFDNFWTETYKNLRNLCLDPSTKPDFIVADFFADSAARDMLKQFNIQLASVWPQMPYAMAPVSYHPGQPGFQADGALTSEHASLSSRFWNEFVVFAALPTIIPWLLWTKKMRVDAGVNYSHSLMPKPDYLVLVNSFWGLEAPKELPPLMTPVGPILSDEYPPLDDDLAEFLDGHDKTIYACLGTHVNLPGEELTKYLLGFIRALDAGSINGVIWAVPQKPRANFDISKSYPLGDGSTISVEDLLNDAHPHFRLPVWAPQRAVLDHHNTVLFLTHGGGSSANETLFHGTPVLAIGYFFDQLCNSARLAASGVGTSLDKSYLTPSSIASAIENITTDTDGSFADNVLRMKRIANLNSKRKHLAADLIEEVMVDQELRFRDGVELRPMHLQTADMRMPIWKARNWDMLFISLTGLVAGGVASWWFVRGAITTYSVDGAQQHTTGIWDYLLTCLLMYMHTRSHALTPVKASNMKPISENSLPYTLPYTESDNSGRDARYGRNTTASTISCHSNPFDKSVIEDSVQLRDFSSPTPTKSRGKSPDSNRFVTEHLSRPRAINGTGLAVSQSNNLSGEDQATSEWETVAGDDAPEAYPVVSTKAMRRQGNFFVYKPQNESLETDRNVWAPQTEDFELVSPSGPSVRVQPRTSPRLQSFHSSSSFYSDFGKHGESGQGKDTNIYGKSLAPCDPGYYPTDDRVHKAPKRCSHTSSDSQEDPFKYDGDPYSGFLRPSAERENVDEEVKVPVHREADKNTRRVPVRDRRLTGEIATLVKDRPVTGTEGDWQTVTSEQALNSMQQEFHDSIAKGTGSSLADVSDVTERGPHLRSYSSKDRIIRHPYGDNPYDSYHVRRDKGTDLSISVPRYGGSPGTFSNTTRKFVQPMSRLPESAAQLSNIFRRDQNQQTPEDQGILLSDLAPRRASYQSLDSDALPPTSGETADSYLPDGQKFFSWNRIRRNLGREPPKTPLTILDQPLYRRGIQESADSNRSKHVPHDNFLKELPSLPFPLVSLPEAQMLQQFKRQRGEEDHTESAGNFAARSRSNTISTAPSPAPPATPSPPKRNIWPLTPENDITRPEPTHQPHGLRQMFRRRDSSERISEMLVSSSAILDTPPSTKPSSSTHRAWYRGLRPSVSTPRAELTPSRGFSSSTRTRRTSRFLPDLEILNGSPFTQAESRLIEEARENMFYHRQRTDMVAQRGKRLFIWIMILTFFFPFIGPVVLYGKLNSTISWYTHGEINCLTKDQRGILKQQLVVEAIVYTALIIALAVHYSIHN</sequence>
<dbReference type="PANTHER" id="PTHR48043">
    <property type="entry name" value="EG:EG0003.4 PROTEIN-RELATED"/>
    <property type="match status" value="1"/>
</dbReference>
<keyword evidence="4" id="KW-0472">Membrane</keyword>
<feature type="compositionally biased region" description="Polar residues" evidence="3">
    <location>
        <begin position="622"/>
        <end position="633"/>
    </location>
</feature>
<feature type="region of interest" description="Disordered" evidence="3">
    <location>
        <begin position="1111"/>
        <end position="1179"/>
    </location>
</feature>
<evidence type="ECO:0000256" key="3">
    <source>
        <dbReference type="SAM" id="MobiDB-lite"/>
    </source>
</evidence>
<dbReference type="InterPro" id="IPR050271">
    <property type="entry name" value="UDP-glycosyltransferase"/>
</dbReference>
<evidence type="ECO:0008006" key="7">
    <source>
        <dbReference type="Google" id="ProtNLM"/>
    </source>
</evidence>
<keyword evidence="4" id="KW-0812">Transmembrane</keyword>
<feature type="transmembrane region" description="Helical" evidence="4">
    <location>
        <begin position="1293"/>
        <end position="1313"/>
    </location>
</feature>
<feature type="compositionally biased region" description="Pro residues" evidence="3">
    <location>
        <begin position="1141"/>
        <end position="1151"/>
    </location>
</feature>
<accession>A0A366S8H8</accession>
<dbReference type="EMBL" id="QKXC01000047">
    <property type="protein sequence ID" value="RBR24976.1"/>
    <property type="molecule type" value="Genomic_DNA"/>
</dbReference>
<reference evidence="5 6" key="1">
    <citation type="submission" date="2018-06" db="EMBL/GenBank/DDBJ databases">
        <title>Fusarium incarnatum-equiseti species complex species 28.</title>
        <authorList>
            <person name="Gardiner D.M."/>
        </authorList>
    </citation>
    <scope>NUCLEOTIDE SEQUENCE [LARGE SCALE GENOMIC DNA]</scope>
    <source>
        <strain evidence="5 6">FIESC_28</strain>
    </source>
</reference>
<feature type="region of interest" description="Disordered" evidence="3">
    <location>
        <begin position="728"/>
        <end position="748"/>
    </location>
</feature>
<comment type="caution">
    <text evidence="5">The sequence shown here is derived from an EMBL/GenBank/DDBJ whole genome shotgun (WGS) entry which is preliminary data.</text>
</comment>
<feature type="region of interest" description="Disordered" evidence="3">
    <location>
        <begin position="791"/>
        <end position="813"/>
    </location>
</feature>
<dbReference type="RefSeq" id="XP_031019567.1">
    <property type="nucleotide sequence ID" value="XM_031156396.1"/>
</dbReference>
<dbReference type="PANTHER" id="PTHR48043:SF145">
    <property type="entry name" value="FI06409P-RELATED"/>
    <property type="match status" value="1"/>
</dbReference>
<dbReference type="GeneID" id="41991692"/>
<evidence type="ECO:0000256" key="2">
    <source>
        <dbReference type="ARBA" id="ARBA00022679"/>
    </source>
</evidence>
<feature type="compositionally biased region" description="Basic and acidic residues" evidence="3">
    <location>
        <begin position="634"/>
        <end position="647"/>
    </location>
</feature>
<protein>
    <recommendedName>
        <fullName evidence="7">UDP-glycosyltransferases domain-containing protein</fullName>
    </recommendedName>
</protein>
<evidence type="ECO:0000313" key="6">
    <source>
        <dbReference type="Proteomes" id="UP000253153"/>
    </source>
</evidence>
<evidence type="ECO:0000256" key="1">
    <source>
        <dbReference type="ARBA" id="ARBA00022676"/>
    </source>
</evidence>
<dbReference type="CDD" id="cd03784">
    <property type="entry name" value="GT1_Gtf-like"/>
    <property type="match status" value="1"/>
</dbReference>
<feature type="transmembrane region" description="Helical" evidence="4">
    <location>
        <begin position="1343"/>
        <end position="1363"/>
    </location>
</feature>
<dbReference type="Proteomes" id="UP000253153">
    <property type="component" value="Unassembled WGS sequence"/>
</dbReference>
<dbReference type="InterPro" id="IPR002213">
    <property type="entry name" value="UDP_glucos_trans"/>
</dbReference>
<dbReference type="OrthoDB" id="5835829at2759"/>
<feature type="compositionally biased region" description="Low complexity" evidence="3">
    <location>
        <begin position="1202"/>
        <end position="1212"/>
    </location>
</feature>
<dbReference type="Gene3D" id="3.40.50.2000">
    <property type="entry name" value="Glycogen Phosphorylase B"/>
    <property type="match status" value="2"/>
</dbReference>
<evidence type="ECO:0000256" key="4">
    <source>
        <dbReference type="SAM" id="Phobius"/>
    </source>
</evidence>
<evidence type="ECO:0000313" key="5">
    <source>
        <dbReference type="EMBL" id="RBR24976.1"/>
    </source>
</evidence>
<organism evidence="5 6">
    <name type="scientific">Fusarium coffeatum</name>
    <dbReference type="NCBI Taxonomy" id="231269"/>
    <lineage>
        <taxon>Eukaryota</taxon>
        <taxon>Fungi</taxon>
        <taxon>Dikarya</taxon>
        <taxon>Ascomycota</taxon>
        <taxon>Pezizomycotina</taxon>
        <taxon>Sordariomycetes</taxon>
        <taxon>Hypocreomycetidae</taxon>
        <taxon>Hypocreales</taxon>
        <taxon>Nectriaceae</taxon>
        <taxon>Fusarium</taxon>
        <taxon>Fusarium incarnatum-equiseti species complex</taxon>
    </lineage>
</organism>
<dbReference type="Pfam" id="PF00201">
    <property type="entry name" value="UDPGT"/>
    <property type="match status" value="1"/>
</dbReference>
<feature type="region of interest" description="Disordered" evidence="3">
    <location>
        <begin position="621"/>
        <end position="671"/>
    </location>
</feature>
<feature type="compositionally biased region" description="Polar residues" evidence="3">
    <location>
        <begin position="658"/>
        <end position="671"/>
    </location>
</feature>
<keyword evidence="4" id="KW-1133">Transmembrane helix</keyword>
<name>A0A366S8H8_9HYPO</name>